<evidence type="ECO:0000313" key="5">
    <source>
        <dbReference type="Proteomes" id="UP001295740"/>
    </source>
</evidence>
<dbReference type="GO" id="GO:0006355">
    <property type="term" value="P:regulation of DNA-templated transcription"/>
    <property type="evidence" value="ECO:0007669"/>
    <property type="project" value="TreeGrafter"/>
</dbReference>
<dbReference type="InterPro" id="IPR046341">
    <property type="entry name" value="SET_dom_sf"/>
</dbReference>
<dbReference type="GO" id="GO:0006325">
    <property type="term" value="P:chromatin organization"/>
    <property type="evidence" value="ECO:0007669"/>
    <property type="project" value="UniProtKB-KW"/>
</dbReference>
<comment type="caution">
    <text evidence="4">The sequence shown here is derived from an EMBL/GenBank/DDBJ whole genome shotgun (WGS) entry which is preliminary data.</text>
</comment>
<feature type="compositionally biased region" description="Polar residues" evidence="2">
    <location>
        <begin position="507"/>
        <end position="522"/>
    </location>
</feature>
<feature type="compositionally biased region" description="Polar residues" evidence="2">
    <location>
        <begin position="640"/>
        <end position="657"/>
    </location>
</feature>
<feature type="region of interest" description="Disordered" evidence="2">
    <location>
        <begin position="106"/>
        <end position="218"/>
    </location>
</feature>
<feature type="compositionally biased region" description="Basic and acidic residues" evidence="2">
    <location>
        <begin position="725"/>
        <end position="736"/>
    </location>
</feature>
<dbReference type="Proteomes" id="UP001295740">
    <property type="component" value="Unassembled WGS sequence"/>
</dbReference>
<feature type="compositionally biased region" description="Pro residues" evidence="2">
    <location>
        <begin position="203"/>
        <end position="215"/>
    </location>
</feature>
<name>A0AAI8W0Q4_9PEZI</name>
<dbReference type="Gene3D" id="2.170.270.10">
    <property type="entry name" value="SET domain"/>
    <property type="match status" value="1"/>
</dbReference>
<evidence type="ECO:0000313" key="4">
    <source>
        <dbReference type="EMBL" id="CAJ2514234.1"/>
    </source>
</evidence>
<feature type="compositionally biased region" description="Polar residues" evidence="2">
    <location>
        <begin position="178"/>
        <end position="194"/>
    </location>
</feature>
<dbReference type="GO" id="GO:0070210">
    <property type="term" value="C:Rpd3L-Expanded complex"/>
    <property type="evidence" value="ECO:0007669"/>
    <property type="project" value="TreeGrafter"/>
</dbReference>
<keyword evidence="5" id="KW-1185">Reference proteome</keyword>
<dbReference type="AlphaFoldDB" id="A0AAI8W0Q4"/>
<evidence type="ECO:0000259" key="3">
    <source>
        <dbReference type="PROSITE" id="PS50280"/>
    </source>
</evidence>
<feature type="compositionally biased region" description="Basic residues" evidence="2">
    <location>
        <begin position="168"/>
        <end position="177"/>
    </location>
</feature>
<dbReference type="PANTHER" id="PTHR46462">
    <property type="entry name" value="UPSET, ISOFORM A"/>
    <property type="match status" value="1"/>
</dbReference>
<proteinExistence type="predicted"/>
<gene>
    <name evidence="4" type="ORF">KHLLAP_LOCUS14702</name>
</gene>
<feature type="region of interest" description="Disordered" evidence="2">
    <location>
        <begin position="16"/>
        <end position="41"/>
    </location>
</feature>
<dbReference type="SUPFAM" id="SSF82199">
    <property type="entry name" value="SET domain"/>
    <property type="match status" value="1"/>
</dbReference>
<protein>
    <submittedName>
        <fullName evidence="4">Uu.00g023530.m01.CDS01</fullName>
    </submittedName>
</protein>
<dbReference type="PANTHER" id="PTHR46462:SF3">
    <property type="entry name" value="UPSET, ISOFORM A"/>
    <property type="match status" value="1"/>
</dbReference>
<evidence type="ECO:0000256" key="2">
    <source>
        <dbReference type="SAM" id="MobiDB-lite"/>
    </source>
</evidence>
<feature type="compositionally biased region" description="Basic residues" evidence="2">
    <location>
        <begin position="127"/>
        <end position="141"/>
    </location>
</feature>
<feature type="region of interest" description="Disordered" evidence="2">
    <location>
        <begin position="920"/>
        <end position="942"/>
    </location>
</feature>
<feature type="compositionally biased region" description="Low complexity" evidence="2">
    <location>
        <begin position="600"/>
        <end position="612"/>
    </location>
</feature>
<feature type="compositionally biased region" description="Polar residues" evidence="2">
    <location>
        <begin position="555"/>
        <end position="567"/>
    </location>
</feature>
<accession>A0AAI8W0Q4</accession>
<dbReference type="GO" id="GO:0034967">
    <property type="term" value="C:Set3 complex"/>
    <property type="evidence" value="ECO:0007669"/>
    <property type="project" value="TreeGrafter"/>
</dbReference>
<dbReference type="EMBL" id="CAUWAG010000020">
    <property type="protein sequence ID" value="CAJ2514234.1"/>
    <property type="molecule type" value="Genomic_DNA"/>
</dbReference>
<sequence length="942" mass="103927">MTEKLPSLLTQTLTPSQKAVFSPNTTPAHLHHGPSKPQAPVEEEPYTIKCICDFTDDDGNTIYCEICDSWQHIECYYPYNVEEALREDFAHSCVDCKPRPLDRQRAMERQQRLRQNRVHPTEVPERKTKRPLPKGQKKKTTKPNDLALNGHSSSDSNTKQPHESAPAHQHKKSKSSHRPSQSISAHNPKQSPSYGQKMGNPHGHPPSPANTPPDVPYEIEIHNYSSGFLNLYKEDHNVAIVQSNSFANLIISNVLSLWLRDRDKLRRDADCEFADVFQSLPSNIDSIKAVPEVEFKKLQVGPETVVHYRHLTTRNAIDKDTPLIELNGQIGIQKNYCEDPNNHWQDVSSPLPFVFFHPVLPIYIDTRKEGSLARYVRRSCKPNAELATFLSDGSEYHFWLVSDRRIAPHEQITIPWTFRLQKDVGPQWHQLLGLSDESDAQPEYNDREIETYQSIASWVHTILSEYGGCGCDLGPECAFARFHRTYIVRSHAKERNPKQKRSRKQKANTSPTSTGHATNSRAPSEGHAEDGLDNDSGSSRSKPPSRDETPGTGRQGSLDTLGILTQPTDRDKRKVQMVEDSFRRMEQQPPRKKKRTSDGTNSSSTTTKSKSNAPDGSERQKHSSHGGNPTGVSDRRYVNAGTTASVSISPTSAISPNPANPFKKQGPPEFVPIPSRHSSQGPRPEYCDAAVQTDPVDGEWFTNSRQSPKPRRRVVSLSKRLLESRHRLRAEEEQRRRTLTASPSSVATSVATALVKMDLDSPTTDSLSPNAATPKPGMEAAEMFTTAQPVDAPMSEGPSISPTANKVSPVALLSVAGGAKIKSPELLVQLPPVPAFNSSTSATSTTTPLSASGNLVQSPFSANNLPSPFVPGPVSGAAVHPSPVKKKLSLSDYTRSRMNKAAAAKPATSLKPPVAIMEEAKSPTNPDAMILDSPVVDKTPES</sequence>
<feature type="region of interest" description="Disordered" evidence="2">
    <location>
        <begin position="725"/>
        <end position="745"/>
    </location>
</feature>
<dbReference type="InterPro" id="IPR013083">
    <property type="entry name" value="Znf_RING/FYVE/PHD"/>
</dbReference>
<keyword evidence="1" id="KW-0156">Chromatin regulator</keyword>
<feature type="domain" description="SET" evidence="3">
    <location>
        <begin position="291"/>
        <end position="417"/>
    </location>
</feature>
<dbReference type="InterPro" id="IPR001214">
    <property type="entry name" value="SET_dom"/>
</dbReference>
<feature type="compositionally biased region" description="Polar residues" evidence="2">
    <location>
        <begin position="150"/>
        <end position="159"/>
    </location>
</feature>
<dbReference type="Gene3D" id="3.30.40.10">
    <property type="entry name" value="Zinc/RING finger domain, C3HC4 (zinc finger)"/>
    <property type="match status" value="1"/>
</dbReference>
<feature type="compositionally biased region" description="Basic and acidic residues" evidence="2">
    <location>
        <begin position="568"/>
        <end position="586"/>
    </location>
</feature>
<feature type="region of interest" description="Disordered" evidence="2">
    <location>
        <begin position="490"/>
        <end position="689"/>
    </location>
</feature>
<organism evidence="4 5">
    <name type="scientific">Anthostomella pinea</name>
    <dbReference type="NCBI Taxonomy" id="933095"/>
    <lineage>
        <taxon>Eukaryota</taxon>
        <taxon>Fungi</taxon>
        <taxon>Dikarya</taxon>
        <taxon>Ascomycota</taxon>
        <taxon>Pezizomycotina</taxon>
        <taxon>Sordariomycetes</taxon>
        <taxon>Xylariomycetidae</taxon>
        <taxon>Xylariales</taxon>
        <taxon>Xylariaceae</taxon>
        <taxon>Anthostomella</taxon>
    </lineage>
</organism>
<reference evidence="4" key="1">
    <citation type="submission" date="2023-10" db="EMBL/GenBank/DDBJ databases">
        <authorList>
            <person name="Hackl T."/>
        </authorList>
    </citation>
    <scope>NUCLEOTIDE SEQUENCE</scope>
</reference>
<evidence type="ECO:0000256" key="1">
    <source>
        <dbReference type="ARBA" id="ARBA00022853"/>
    </source>
</evidence>
<dbReference type="SMART" id="SM00317">
    <property type="entry name" value="SET"/>
    <property type="match status" value="1"/>
</dbReference>
<dbReference type="InterPro" id="IPR011011">
    <property type="entry name" value="Znf_FYVE_PHD"/>
</dbReference>
<dbReference type="PROSITE" id="PS50280">
    <property type="entry name" value="SET"/>
    <property type="match status" value="1"/>
</dbReference>
<dbReference type="Pfam" id="PF00856">
    <property type="entry name" value="SET"/>
    <property type="match status" value="1"/>
</dbReference>
<dbReference type="SUPFAM" id="SSF57903">
    <property type="entry name" value="FYVE/PHD zinc finger"/>
    <property type="match status" value="1"/>
</dbReference>